<comment type="similarity">
    <text evidence="2">Belongs to the YbaB/EbfC family.</text>
</comment>
<dbReference type="Pfam" id="PF02575">
    <property type="entry name" value="YbaB_DNA_bd"/>
    <property type="match status" value="1"/>
</dbReference>
<evidence type="ECO:0000313" key="4">
    <source>
        <dbReference type="EMBL" id="RHM10142.1"/>
    </source>
</evidence>
<reference evidence="3" key="2">
    <citation type="submission" date="2021-02" db="EMBL/GenBank/DDBJ databases">
        <title>Infant gut strain persistence is associated with maternal origin, phylogeny, and functional potential including surface adhesion and iron acquisition.</title>
        <authorList>
            <person name="Lou Y.C."/>
        </authorList>
    </citation>
    <scope>NUCLEOTIDE SEQUENCE</scope>
    <source>
        <strain evidence="3">L3_108_103G1_dasL3_108_103G1_concoct_2</strain>
    </source>
</reference>
<evidence type="ECO:0000313" key="5">
    <source>
        <dbReference type="Proteomes" id="UP000284868"/>
    </source>
</evidence>
<comment type="caution">
    <text evidence="4">The sequence shown here is derived from an EMBL/GenBank/DDBJ whole genome shotgun (WGS) entry which is preliminary data.</text>
</comment>
<dbReference type="GeneID" id="92793111"/>
<evidence type="ECO:0000256" key="1">
    <source>
        <dbReference type="ARBA" id="ARBA00023125"/>
    </source>
</evidence>
<sequence>MNMQALLKQAQKMQKDLAEKDKELKSKLYEKSMGGGVIKVVMKGDMTIESIEIAKELLDKENKEDLQDMLIAGLNEVLKEVNADKESTMNQITGGIKMPGGF</sequence>
<keyword evidence="1 2" id="KW-0238">DNA-binding</keyword>
<proteinExistence type="inferred from homology"/>
<dbReference type="EMBL" id="JAGZMZ010000004">
    <property type="protein sequence ID" value="MBS4883651.1"/>
    <property type="molecule type" value="Genomic_DNA"/>
</dbReference>
<dbReference type="NCBIfam" id="TIGR00103">
    <property type="entry name" value="DNA_YbaB_EbfC"/>
    <property type="match status" value="1"/>
</dbReference>
<dbReference type="PIRSF" id="PIRSF004555">
    <property type="entry name" value="UCP004555"/>
    <property type="match status" value="1"/>
</dbReference>
<dbReference type="EMBL" id="QRPK01000030">
    <property type="protein sequence ID" value="RHM10142.1"/>
    <property type="molecule type" value="Genomic_DNA"/>
</dbReference>
<reference evidence="4 5" key="1">
    <citation type="submission" date="2018-08" db="EMBL/GenBank/DDBJ databases">
        <title>A genome reference for cultivated species of the human gut microbiota.</title>
        <authorList>
            <person name="Zou Y."/>
            <person name="Xue W."/>
            <person name="Luo G."/>
        </authorList>
    </citation>
    <scope>NUCLEOTIDE SEQUENCE [LARGE SCALE GENOMIC DNA]</scope>
    <source>
        <strain evidence="4 5">AF35-6BH</strain>
    </source>
</reference>
<keyword evidence="2" id="KW-0963">Cytoplasm</keyword>
<comment type="subcellular location">
    <subcellularLocation>
        <location evidence="2">Cytoplasm</location>
        <location evidence="2">Nucleoid</location>
    </subcellularLocation>
</comment>
<dbReference type="InterPro" id="IPR004401">
    <property type="entry name" value="YbaB/EbfC"/>
</dbReference>
<comment type="subunit">
    <text evidence="2">Homodimer.</text>
</comment>
<gene>
    <name evidence="4" type="ORF">DWZ83_06585</name>
    <name evidence="3" type="ORF">KHZ85_02675</name>
</gene>
<dbReference type="GO" id="GO:0005829">
    <property type="term" value="C:cytosol"/>
    <property type="evidence" value="ECO:0007669"/>
    <property type="project" value="TreeGrafter"/>
</dbReference>
<dbReference type="GO" id="GO:0003677">
    <property type="term" value="F:DNA binding"/>
    <property type="evidence" value="ECO:0007669"/>
    <property type="project" value="UniProtKB-UniRule"/>
</dbReference>
<dbReference type="Proteomes" id="UP000753219">
    <property type="component" value="Unassembled WGS sequence"/>
</dbReference>
<dbReference type="PANTHER" id="PTHR33449:SF1">
    <property type="entry name" value="NUCLEOID-ASSOCIATED PROTEIN YBAB"/>
    <property type="match status" value="1"/>
</dbReference>
<evidence type="ECO:0000313" key="3">
    <source>
        <dbReference type="EMBL" id="MBS4883651.1"/>
    </source>
</evidence>
<comment type="function">
    <text evidence="2">Binds to DNA and alters its conformation. May be involved in regulation of gene expression, nucleoid organization and DNA protection.</text>
</comment>
<keyword evidence="5" id="KW-1185">Reference proteome</keyword>
<dbReference type="InterPro" id="IPR036894">
    <property type="entry name" value="YbaB-like_sf"/>
</dbReference>
<dbReference type="OrthoDB" id="9795263at2"/>
<dbReference type="AlphaFoldDB" id="A0A415PBP3"/>
<dbReference type="RefSeq" id="WP_004798787.1">
    <property type="nucleotide sequence ID" value="NZ_CABKNA010000005.1"/>
</dbReference>
<dbReference type="HAMAP" id="MF_00274">
    <property type="entry name" value="DNA_YbaB_EbfC"/>
    <property type="match status" value="1"/>
</dbReference>
<dbReference type="SUPFAM" id="SSF82607">
    <property type="entry name" value="YbaB-like"/>
    <property type="match status" value="1"/>
</dbReference>
<accession>A0A415PBP3</accession>
<dbReference type="Gene3D" id="3.30.1310.10">
    <property type="entry name" value="Nucleoid-associated protein YbaB-like domain"/>
    <property type="match status" value="1"/>
</dbReference>
<dbReference type="PANTHER" id="PTHR33449">
    <property type="entry name" value="NUCLEOID-ASSOCIATED PROTEIN YBAB"/>
    <property type="match status" value="1"/>
</dbReference>
<dbReference type="GO" id="GO:0043590">
    <property type="term" value="C:bacterial nucleoid"/>
    <property type="evidence" value="ECO:0007669"/>
    <property type="project" value="UniProtKB-UniRule"/>
</dbReference>
<dbReference type="Proteomes" id="UP000284868">
    <property type="component" value="Unassembled WGS sequence"/>
</dbReference>
<organism evidence="4 5">
    <name type="scientific">Amedibacillus dolichus</name>
    <dbReference type="NCBI Taxonomy" id="31971"/>
    <lineage>
        <taxon>Bacteria</taxon>
        <taxon>Bacillati</taxon>
        <taxon>Bacillota</taxon>
        <taxon>Erysipelotrichia</taxon>
        <taxon>Erysipelotrichales</taxon>
        <taxon>Erysipelotrichaceae</taxon>
        <taxon>Amedibacillus</taxon>
    </lineage>
</organism>
<evidence type="ECO:0000256" key="2">
    <source>
        <dbReference type="HAMAP-Rule" id="MF_00274"/>
    </source>
</evidence>
<name>A0A415PBP3_9FIRM</name>
<protein>
    <recommendedName>
        <fullName evidence="2">Nucleoid-associated protein DWZ83_06585</fullName>
    </recommendedName>
</protein>